<organism evidence="1 2">
    <name type="scientific">Hymenoscyphus fraxineus</name>
    <dbReference type="NCBI Taxonomy" id="746836"/>
    <lineage>
        <taxon>Eukaryota</taxon>
        <taxon>Fungi</taxon>
        <taxon>Dikarya</taxon>
        <taxon>Ascomycota</taxon>
        <taxon>Pezizomycotina</taxon>
        <taxon>Leotiomycetes</taxon>
        <taxon>Helotiales</taxon>
        <taxon>Helotiaceae</taxon>
        <taxon>Hymenoscyphus</taxon>
    </lineage>
</organism>
<accession>A0A9N9KWV6</accession>
<name>A0A9N9KWV6_9HELO</name>
<dbReference type="EMBL" id="CAJVRL010000056">
    <property type="protein sequence ID" value="CAG8954303.1"/>
    <property type="molecule type" value="Genomic_DNA"/>
</dbReference>
<dbReference type="AlphaFoldDB" id="A0A9N9KWV6"/>
<sequence>MLSLHALVGNDGPHGITACTTTSGLVRPPVQSQEMPACGEVVTKDPGTVVNRDALDGVVVSLSDLPSLPVLNSPPAVTHLLLREPGRFGPQKSCKGFDQGAVNGANRSNHDQCVAAEASIGDPWRSLPSLRIGSISAAFITIFYLLRRRDSPIWIAAASLNMEPRAKGEGG</sequence>
<keyword evidence="2" id="KW-1185">Reference proteome</keyword>
<gene>
    <name evidence="1" type="ORF">HYFRA_00005924</name>
</gene>
<comment type="caution">
    <text evidence="1">The sequence shown here is derived from an EMBL/GenBank/DDBJ whole genome shotgun (WGS) entry which is preliminary data.</text>
</comment>
<dbReference type="Proteomes" id="UP000696280">
    <property type="component" value="Unassembled WGS sequence"/>
</dbReference>
<reference evidence="1" key="1">
    <citation type="submission" date="2021-07" db="EMBL/GenBank/DDBJ databases">
        <authorList>
            <person name="Durling M."/>
        </authorList>
    </citation>
    <scope>NUCLEOTIDE SEQUENCE</scope>
</reference>
<protein>
    <submittedName>
        <fullName evidence="1">Uncharacterized protein</fullName>
    </submittedName>
</protein>
<proteinExistence type="predicted"/>
<evidence type="ECO:0000313" key="2">
    <source>
        <dbReference type="Proteomes" id="UP000696280"/>
    </source>
</evidence>
<evidence type="ECO:0000313" key="1">
    <source>
        <dbReference type="EMBL" id="CAG8954303.1"/>
    </source>
</evidence>